<evidence type="ECO:0000256" key="2">
    <source>
        <dbReference type="SAM" id="Phobius"/>
    </source>
</evidence>
<name>A0ABQ8K4R1_9APHY</name>
<dbReference type="GeneID" id="72006583"/>
<dbReference type="EMBL" id="JADCUA010000024">
    <property type="protein sequence ID" value="KAH9831856.1"/>
    <property type="molecule type" value="Genomic_DNA"/>
</dbReference>
<evidence type="ECO:0000313" key="4">
    <source>
        <dbReference type="Proteomes" id="UP000814176"/>
    </source>
</evidence>
<keyword evidence="2" id="KW-1133">Transmembrane helix</keyword>
<keyword evidence="2" id="KW-0472">Membrane</keyword>
<keyword evidence="4" id="KW-1185">Reference proteome</keyword>
<dbReference type="Proteomes" id="UP000814176">
    <property type="component" value="Unassembled WGS sequence"/>
</dbReference>
<protein>
    <submittedName>
        <fullName evidence="3">Uncharacterized protein</fullName>
    </submittedName>
</protein>
<dbReference type="RefSeq" id="XP_047774953.1">
    <property type="nucleotide sequence ID" value="XM_047925851.1"/>
</dbReference>
<comment type="caution">
    <text evidence="3">The sequence shown here is derived from an EMBL/GenBank/DDBJ whole genome shotgun (WGS) entry which is preliminary data.</text>
</comment>
<feature type="transmembrane region" description="Helical" evidence="2">
    <location>
        <begin position="757"/>
        <end position="780"/>
    </location>
</feature>
<feature type="compositionally biased region" description="Basic and acidic residues" evidence="1">
    <location>
        <begin position="518"/>
        <end position="528"/>
    </location>
</feature>
<proteinExistence type="predicted"/>
<evidence type="ECO:0000313" key="3">
    <source>
        <dbReference type="EMBL" id="KAH9831856.1"/>
    </source>
</evidence>
<dbReference type="PANTHER" id="PTHR31912">
    <property type="entry name" value="IP13529P"/>
    <property type="match status" value="1"/>
</dbReference>
<organism evidence="3 4">
    <name type="scientific">Rhodofomes roseus</name>
    <dbReference type="NCBI Taxonomy" id="34475"/>
    <lineage>
        <taxon>Eukaryota</taxon>
        <taxon>Fungi</taxon>
        <taxon>Dikarya</taxon>
        <taxon>Basidiomycota</taxon>
        <taxon>Agaricomycotina</taxon>
        <taxon>Agaricomycetes</taxon>
        <taxon>Polyporales</taxon>
        <taxon>Rhodofomes</taxon>
    </lineage>
</organism>
<evidence type="ECO:0000256" key="1">
    <source>
        <dbReference type="SAM" id="MobiDB-lite"/>
    </source>
</evidence>
<sequence>MPNPDRLLADGLEWECPPVIVFIDDVSGNSTKQWNVHYSCYLSNGGLPREMLDQDCHIRFVATSPHASPMEIIEGICSELREICNGEPIKAWDSVKGCHVLVRPWLMLLPGDNPMQAELCSHIGLGGNFFCRCCHAGGTKEFRESDEGFKTLMEPGIARTVNETRDAILQHLIMATHAAADKRLKDAISTSGVKDSFAMPIINRLVAIGKALRRSTPTRKAVSPEEVNKHLTEELLKKKDTTTMNPLLRMEGFDVHKDTPVEPLHTVILGIIKYFWGQTVWILEKQGKFAEFRAKLSSLGRSGLRIPNIMADYLCRYRSSLIGKHFKTLSQIMAFAVCGLVDQDLQDTWFALGRLTVLIWETEITNMSAYVKDLRDAIRDVMDFAAKQSPSLITLKNKFHILSHLPDHIERFGPALLFSTERYESFNRIFRLCSIHSNRQAPSRDIAMAFANQDRCRHMITGGYWLDKMSKQWVRAGAAVTEHFKTDRHDAHLLGVDIPEPPEPGRMTFPAQPRGPRIRTDSKQDSDRVLDWTDTEAGRLGLTAPHGDYHWQSAVSVVATEGDVVGVGNEVLVRQEGGQYSPLGFASVVEILFGTPSNTSDHSSRSLRVVVVQMSQLDDAPHQKLRMPTLHRTGDVRLYPAQDIVCAVNIQHDCSKHGCSETGTESIRQEREETTRTRAITKHHDSTDYVVNVLALHNQRLLREALPEPLRVKPVFFTDRAQLHKDAAVSLRDQKLQKKLTKDAAILCTMCRLCQSLLYMGMVAGAGVLVLVGVGVGAGAGTDQNMGVEMGMDMDVLGMTSTPALNRLNYRRDHFP</sequence>
<dbReference type="PANTHER" id="PTHR31912:SF34">
    <property type="entry name" value="NOTOCHORD-RELATED PROTEIN"/>
    <property type="match status" value="1"/>
</dbReference>
<feature type="region of interest" description="Disordered" evidence="1">
    <location>
        <begin position="494"/>
        <end position="528"/>
    </location>
</feature>
<accession>A0ABQ8K4R1</accession>
<reference evidence="3 4" key="1">
    <citation type="journal article" date="2021" name="Environ. Microbiol.">
        <title>Gene family expansions and transcriptome signatures uncover fungal adaptations to wood decay.</title>
        <authorList>
            <person name="Hage H."/>
            <person name="Miyauchi S."/>
            <person name="Viragh M."/>
            <person name="Drula E."/>
            <person name="Min B."/>
            <person name="Chaduli D."/>
            <person name="Navarro D."/>
            <person name="Favel A."/>
            <person name="Norest M."/>
            <person name="Lesage-Meessen L."/>
            <person name="Balint B."/>
            <person name="Merenyi Z."/>
            <person name="de Eugenio L."/>
            <person name="Morin E."/>
            <person name="Martinez A.T."/>
            <person name="Baldrian P."/>
            <person name="Stursova M."/>
            <person name="Martinez M.J."/>
            <person name="Novotny C."/>
            <person name="Magnuson J.K."/>
            <person name="Spatafora J.W."/>
            <person name="Maurice S."/>
            <person name="Pangilinan J."/>
            <person name="Andreopoulos W."/>
            <person name="LaButti K."/>
            <person name="Hundley H."/>
            <person name="Na H."/>
            <person name="Kuo A."/>
            <person name="Barry K."/>
            <person name="Lipzen A."/>
            <person name="Henrissat B."/>
            <person name="Riley R."/>
            <person name="Ahrendt S."/>
            <person name="Nagy L.G."/>
            <person name="Grigoriev I.V."/>
            <person name="Martin F."/>
            <person name="Rosso M.N."/>
        </authorList>
    </citation>
    <scope>NUCLEOTIDE SEQUENCE [LARGE SCALE GENOMIC DNA]</scope>
    <source>
        <strain evidence="3 4">CIRM-BRFM 1785</strain>
    </source>
</reference>
<keyword evidence="2" id="KW-0812">Transmembrane</keyword>
<gene>
    <name evidence="3" type="ORF">C8Q71DRAFT_798855</name>
</gene>